<sequence>MPGLAVPKPRQLTVPSTQSIRPDQAQQTVHHVVGLTPAARIQGMESRLTRR</sequence>
<feature type="compositionally biased region" description="Polar residues" evidence="1">
    <location>
        <begin position="13"/>
        <end position="28"/>
    </location>
</feature>
<dbReference type="EMBL" id="LECT01000030">
    <property type="protein sequence ID" value="KLU04012.1"/>
    <property type="molecule type" value="Genomic_DNA"/>
</dbReference>
<reference evidence="2" key="1">
    <citation type="submission" date="2015-05" db="EMBL/GenBank/DDBJ databases">
        <title>Permanent draft genome of Rhodopirellula islandicus K833.</title>
        <authorList>
            <person name="Kizina J."/>
            <person name="Richter M."/>
            <person name="Glockner F.O."/>
            <person name="Harder J."/>
        </authorList>
    </citation>
    <scope>NUCLEOTIDE SEQUENCE [LARGE SCALE GENOMIC DNA]</scope>
    <source>
        <strain evidence="2">K833</strain>
    </source>
</reference>
<evidence type="ECO:0000256" key="1">
    <source>
        <dbReference type="SAM" id="MobiDB-lite"/>
    </source>
</evidence>
<gene>
    <name evidence="2" type="ORF">RISK_003981</name>
</gene>
<dbReference type="AlphaFoldDB" id="A0A0J1BBJ6"/>
<proteinExistence type="predicted"/>
<evidence type="ECO:0000313" key="3">
    <source>
        <dbReference type="Proteomes" id="UP000036367"/>
    </source>
</evidence>
<protein>
    <submittedName>
        <fullName evidence="2">Uncharacterized protein</fullName>
    </submittedName>
</protein>
<dbReference type="Proteomes" id="UP000036367">
    <property type="component" value="Unassembled WGS sequence"/>
</dbReference>
<organism evidence="2 3">
    <name type="scientific">Rhodopirellula islandica</name>
    <dbReference type="NCBI Taxonomy" id="595434"/>
    <lineage>
        <taxon>Bacteria</taxon>
        <taxon>Pseudomonadati</taxon>
        <taxon>Planctomycetota</taxon>
        <taxon>Planctomycetia</taxon>
        <taxon>Pirellulales</taxon>
        <taxon>Pirellulaceae</taxon>
        <taxon>Rhodopirellula</taxon>
    </lineage>
</organism>
<accession>A0A0J1BBJ6</accession>
<name>A0A0J1BBJ6_RHOIS</name>
<feature type="region of interest" description="Disordered" evidence="1">
    <location>
        <begin position="1"/>
        <end position="28"/>
    </location>
</feature>
<keyword evidence="3" id="KW-1185">Reference proteome</keyword>
<evidence type="ECO:0000313" key="2">
    <source>
        <dbReference type="EMBL" id="KLU04012.1"/>
    </source>
</evidence>
<comment type="caution">
    <text evidence="2">The sequence shown here is derived from an EMBL/GenBank/DDBJ whole genome shotgun (WGS) entry which is preliminary data.</text>
</comment>
<dbReference type="STRING" id="595434.RISK_003981"/>